<dbReference type="PROSITE" id="PS51232">
    <property type="entry name" value="GBD_FH3"/>
    <property type="match status" value="1"/>
</dbReference>
<dbReference type="GO" id="GO:0030036">
    <property type="term" value="P:actin cytoskeleton organization"/>
    <property type="evidence" value="ECO:0007669"/>
    <property type="project" value="InterPro"/>
</dbReference>
<keyword evidence="7" id="KW-1185">Reference proteome</keyword>
<dbReference type="GO" id="GO:0003779">
    <property type="term" value="F:actin binding"/>
    <property type="evidence" value="ECO:0007669"/>
    <property type="project" value="InterPro"/>
</dbReference>
<dbReference type="EMBL" id="CAJNOQ010000729">
    <property type="protein sequence ID" value="CAF0832450.1"/>
    <property type="molecule type" value="Genomic_DNA"/>
</dbReference>
<accession>A0A813UNT9</accession>
<dbReference type="SMART" id="SM01139">
    <property type="entry name" value="Drf_FH3"/>
    <property type="match status" value="1"/>
</dbReference>
<evidence type="ECO:0000313" key="7">
    <source>
        <dbReference type="Proteomes" id="UP000663829"/>
    </source>
</evidence>
<gene>
    <name evidence="5" type="ORF">GPM918_LOCUS5127</name>
    <name evidence="6" type="ORF">SRO942_LOCUS5127</name>
</gene>
<dbReference type="InterPro" id="IPR016024">
    <property type="entry name" value="ARM-type_fold"/>
</dbReference>
<dbReference type="SMART" id="SM01140">
    <property type="entry name" value="Drf_GBD"/>
    <property type="match status" value="1"/>
</dbReference>
<dbReference type="InterPro" id="IPR014768">
    <property type="entry name" value="GBD/FH3_dom"/>
</dbReference>
<evidence type="ECO:0000313" key="6">
    <source>
        <dbReference type="EMBL" id="CAF3619533.1"/>
    </source>
</evidence>
<evidence type="ECO:0008006" key="8">
    <source>
        <dbReference type="Google" id="ProtNLM"/>
    </source>
</evidence>
<name>A0A813UNT9_9BILA</name>
<feature type="domain" description="GBD/FH3" evidence="3">
    <location>
        <begin position="50"/>
        <end position="404"/>
    </location>
</feature>
<proteinExistence type="predicted"/>
<feature type="region of interest" description="Disordered" evidence="2">
    <location>
        <begin position="451"/>
        <end position="590"/>
    </location>
</feature>
<sequence length="1036" mass="119101">MRLYNAPEIKVHLSSSPTLTNSLRNLQSLELTNTTYMPTPSMSFASSYTNRNSLYLNRNTSFKKLLNRHSLSKIHGKELFQRSVRRIIEQNNKRKKIANEQDANYLLSDVNESILIFNDFTFMKSVLLKKKLMNDRPWAVIFERCGGLATLLDYIDKVTSKPLSLLNAILINETLQCLRALMNITEVFEHIVATPQYVGAIVKILTIPSPEIRMRVFELLTALCVYSSEGYNLVLQALYDFEAEKKFSNVFAVIIEQLKHTELPKHKWSALALLNNILSSTDHIEKRLNYRNILLANGLHDILEQSRSCLDNDLDLQIDIFLDEQKHDEQEFLGQFDQNDALSVCQAIQLQLYSKTDETATFLTTLQLLYGALASSTSEKKHVVLKDLLSYIIRYPTQQPRQSLISDQIKTVDNSSQTDTIPDVSLSYPQTNTSHLEDEKVVAVILPQVSPLDDAVKPPPRAPRLRSPPPPPAPPMPEFLQTLPQAPYLPPNFNHTTNVPPPPPAPPMPESLQTLPQAPYLPPNFNRTTNVPPPPPAPPIPESLQTLPQTPYLPPNFNHTTNVPPPPPPPAAFGVSKTSKPLRPTSKLLDSVPKPVRKTRRLQWKKLPQSIINTSKFWKDINNEDVNIDYNVIEKHFGIDESEAKNNHNEKLKKVTDRQQTQILNYNRSININVFLKRFNIDLNNLVKFIYHYDPTSKIFDVECLRMLSKILPTQDEVSQVHDHSSDHWGLPERYIDLVGSIPNYEFRIQTQLLMEDFSELHNDYQQKIKQILNNMNYFSLNLSIKHFLTSLLAIGDYLNYGSYCGDAFGFRIEFLKQLRDIKTQRSTNTNLLDVLLDTLSKEVKNDNINLPFIDDMKVMFANVLSLQNLKNDYMAMKKKIENGMNELCTINDDQLNKQYNQFYQNALGKLTELDKLMSECEQNEKELMTQFGENDPTEFNYDICMEIFRILIENIDLEQKERQKRQSTLVKRDNHQNGLHNFIRKLSVDQSPETTNLMDVLMKDLRKNKFATAPLARRRTNRGDLTNLISRDVTG</sequence>
<reference evidence="5" key="1">
    <citation type="submission" date="2021-02" db="EMBL/GenBank/DDBJ databases">
        <authorList>
            <person name="Nowell W R."/>
        </authorList>
    </citation>
    <scope>NUCLEOTIDE SEQUENCE</scope>
</reference>
<feature type="coiled-coil region" evidence="1">
    <location>
        <begin position="867"/>
        <end position="931"/>
    </location>
</feature>
<dbReference type="InterPro" id="IPR010472">
    <property type="entry name" value="FH3_dom"/>
</dbReference>
<dbReference type="OrthoDB" id="26518at2759"/>
<dbReference type="Gene3D" id="1.25.10.10">
    <property type="entry name" value="Leucine-rich Repeat Variant"/>
    <property type="match status" value="1"/>
</dbReference>
<dbReference type="SUPFAM" id="SSF48371">
    <property type="entry name" value="ARM repeat"/>
    <property type="match status" value="1"/>
</dbReference>
<evidence type="ECO:0000259" key="4">
    <source>
        <dbReference type="PROSITE" id="PS51444"/>
    </source>
</evidence>
<dbReference type="Pfam" id="PF02181">
    <property type="entry name" value="FH2"/>
    <property type="match status" value="1"/>
</dbReference>
<evidence type="ECO:0000313" key="5">
    <source>
        <dbReference type="EMBL" id="CAF0832450.1"/>
    </source>
</evidence>
<dbReference type="AlphaFoldDB" id="A0A813UNT9"/>
<organism evidence="5 7">
    <name type="scientific">Didymodactylos carnosus</name>
    <dbReference type="NCBI Taxonomy" id="1234261"/>
    <lineage>
        <taxon>Eukaryota</taxon>
        <taxon>Metazoa</taxon>
        <taxon>Spiralia</taxon>
        <taxon>Gnathifera</taxon>
        <taxon>Rotifera</taxon>
        <taxon>Eurotatoria</taxon>
        <taxon>Bdelloidea</taxon>
        <taxon>Philodinida</taxon>
        <taxon>Philodinidae</taxon>
        <taxon>Didymodactylos</taxon>
    </lineage>
</organism>
<evidence type="ECO:0000256" key="1">
    <source>
        <dbReference type="SAM" id="Coils"/>
    </source>
</evidence>
<dbReference type="InterPro" id="IPR015425">
    <property type="entry name" value="FH2_Formin"/>
</dbReference>
<dbReference type="InterPro" id="IPR010473">
    <property type="entry name" value="GTPase-bd"/>
</dbReference>
<comment type="caution">
    <text evidence="5">The sequence shown here is derived from an EMBL/GenBank/DDBJ whole genome shotgun (WGS) entry which is preliminary data.</text>
</comment>
<feature type="compositionally biased region" description="Pro residues" evidence="2">
    <location>
        <begin position="499"/>
        <end position="509"/>
    </location>
</feature>
<dbReference type="Proteomes" id="UP000663829">
    <property type="component" value="Unassembled WGS sequence"/>
</dbReference>
<dbReference type="PROSITE" id="PS51444">
    <property type="entry name" value="FH2"/>
    <property type="match status" value="1"/>
</dbReference>
<dbReference type="SMART" id="SM00498">
    <property type="entry name" value="FH2"/>
    <property type="match status" value="1"/>
</dbReference>
<feature type="domain" description="FH2" evidence="4">
    <location>
        <begin position="589"/>
        <end position="982"/>
    </location>
</feature>
<evidence type="ECO:0000256" key="2">
    <source>
        <dbReference type="SAM" id="MobiDB-lite"/>
    </source>
</evidence>
<protein>
    <recommendedName>
        <fullName evidence="8">Formin-like protein</fullName>
    </recommendedName>
</protein>
<dbReference type="SUPFAM" id="SSF101447">
    <property type="entry name" value="Formin homology 2 domain (FH2 domain)"/>
    <property type="match status" value="1"/>
</dbReference>
<dbReference type="InterPro" id="IPR042201">
    <property type="entry name" value="FH2_Formin_sf"/>
</dbReference>
<dbReference type="EMBL" id="CAJOBC010000729">
    <property type="protein sequence ID" value="CAF3619533.1"/>
    <property type="molecule type" value="Genomic_DNA"/>
</dbReference>
<dbReference type="PANTHER" id="PTHR46345:SF8">
    <property type="entry name" value="FORMIN 3, ISOFORM B"/>
    <property type="match status" value="1"/>
</dbReference>
<dbReference type="Pfam" id="PF06367">
    <property type="entry name" value="Drf_FH3"/>
    <property type="match status" value="1"/>
</dbReference>
<dbReference type="Pfam" id="PF06371">
    <property type="entry name" value="Drf_GBD"/>
    <property type="match status" value="1"/>
</dbReference>
<feature type="compositionally biased region" description="Pro residues" evidence="2">
    <location>
        <begin position="531"/>
        <end position="541"/>
    </location>
</feature>
<dbReference type="Gene3D" id="1.20.58.2220">
    <property type="entry name" value="Formin, FH2 domain"/>
    <property type="match status" value="1"/>
</dbReference>
<dbReference type="GO" id="GO:0031267">
    <property type="term" value="F:small GTPase binding"/>
    <property type="evidence" value="ECO:0007669"/>
    <property type="project" value="InterPro"/>
</dbReference>
<dbReference type="PANTHER" id="PTHR46345">
    <property type="entry name" value="INVERTED FORMIN-2"/>
    <property type="match status" value="1"/>
</dbReference>
<evidence type="ECO:0000259" key="3">
    <source>
        <dbReference type="PROSITE" id="PS51232"/>
    </source>
</evidence>
<dbReference type="InterPro" id="IPR011989">
    <property type="entry name" value="ARM-like"/>
</dbReference>
<keyword evidence="1" id="KW-0175">Coiled coil</keyword>
<feature type="compositionally biased region" description="Pro residues" evidence="2">
    <location>
        <begin position="457"/>
        <end position="477"/>
    </location>
</feature>
<dbReference type="Proteomes" id="UP000681722">
    <property type="component" value="Unassembled WGS sequence"/>
</dbReference>